<reference evidence="1" key="1">
    <citation type="submission" date="2022-10" db="EMBL/GenBank/DDBJ databases">
        <title>Genome Sequence of Xylaria curta.</title>
        <authorList>
            <person name="Buettner E."/>
        </authorList>
    </citation>
    <scope>NUCLEOTIDE SEQUENCE</scope>
    <source>
        <strain evidence="1">Babe10</strain>
    </source>
</reference>
<dbReference type="Proteomes" id="UP001143856">
    <property type="component" value="Unassembled WGS sequence"/>
</dbReference>
<dbReference type="EMBL" id="JAPDGR010001418">
    <property type="protein sequence ID" value="KAJ2982832.1"/>
    <property type="molecule type" value="Genomic_DNA"/>
</dbReference>
<evidence type="ECO:0000313" key="2">
    <source>
        <dbReference type="Proteomes" id="UP001143856"/>
    </source>
</evidence>
<comment type="caution">
    <text evidence="1">The sequence shown here is derived from an EMBL/GenBank/DDBJ whole genome shotgun (WGS) entry which is preliminary data.</text>
</comment>
<name>A0ACC1NVA1_9PEZI</name>
<accession>A0ACC1NVA1</accession>
<sequence>MPKLQVNLTGPPFPLGNSLETIRRGELYCIACCNLYPATALALMPRHGLEMQAATGPANMKAAERVGALEPIPMWILRVTTYYVYADDSDSEGSIFMTAKMGTPMGLTVLGTNVDEIEIYTLPGQRSPWPTIGSSIPFARRGEIYQSRIGGVARHVTSNPGSEAGFSLIKSWLSQCVNAHASYREADSKAEHKLPKRVIEVGSDDNTAIRLYEHDDRPDTLGSHYVALSHCWGRKPLPRLTIDTVEKKKVNVPWESLPKTFQDVILVARGIDVEYVWIDSLCIIQDDEQDWETEAAKMSLIYEGALMVMAATASGDSSGGCLFEREQYLEIQATIQPGEHFRATQVHFFHASNTPLLRENKGQKLL</sequence>
<protein>
    <submittedName>
        <fullName evidence="1">Uncharacterized protein</fullName>
    </submittedName>
</protein>
<gene>
    <name evidence="1" type="ORF">NUW58_g6358</name>
</gene>
<evidence type="ECO:0000313" key="1">
    <source>
        <dbReference type="EMBL" id="KAJ2982832.1"/>
    </source>
</evidence>
<proteinExistence type="predicted"/>
<keyword evidence="2" id="KW-1185">Reference proteome</keyword>
<organism evidence="1 2">
    <name type="scientific">Xylaria curta</name>
    <dbReference type="NCBI Taxonomy" id="42375"/>
    <lineage>
        <taxon>Eukaryota</taxon>
        <taxon>Fungi</taxon>
        <taxon>Dikarya</taxon>
        <taxon>Ascomycota</taxon>
        <taxon>Pezizomycotina</taxon>
        <taxon>Sordariomycetes</taxon>
        <taxon>Xylariomycetidae</taxon>
        <taxon>Xylariales</taxon>
        <taxon>Xylariaceae</taxon>
        <taxon>Xylaria</taxon>
    </lineage>
</organism>